<proteinExistence type="inferred from homology"/>
<gene>
    <name evidence="4" type="ORF">TEA_016016</name>
</gene>
<dbReference type="InterPro" id="IPR032799">
    <property type="entry name" value="TAXi_C"/>
</dbReference>
<dbReference type="GO" id="GO:0006508">
    <property type="term" value="P:proteolysis"/>
    <property type="evidence" value="ECO:0007669"/>
    <property type="project" value="InterPro"/>
</dbReference>
<dbReference type="InterPro" id="IPR032861">
    <property type="entry name" value="TAXi_N"/>
</dbReference>
<dbReference type="InterPro" id="IPR001969">
    <property type="entry name" value="Aspartic_peptidase_AS"/>
</dbReference>
<dbReference type="Pfam" id="PF14541">
    <property type="entry name" value="TAXi_C"/>
    <property type="match status" value="1"/>
</dbReference>
<dbReference type="SUPFAM" id="SSF50630">
    <property type="entry name" value="Acid proteases"/>
    <property type="match status" value="1"/>
</dbReference>
<evidence type="ECO:0000256" key="1">
    <source>
        <dbReference type="ARBA" id="ARBA00007447"/>
    </source>
</evidence>
<dbReference type="InterPro" id="IPR021109">
    <property type="entry name" value="Peptidase_aspartic_dom_sf"/>
</dbReference>
<dbReference type="InterPro" id="IPR033121">
    <property type="entry name" value="PEPTIDASE_A1"/>
</dbReference>
<protein>
    <recommendedName>
        <fullName evidence="3">Peptidase A1 domain-containing protein</fullName>
    </recommendedName>
</protein>
<keyword evidence="5" id="KW-1185">Reference proteome</keyword>
<reference evidence="4 5" key="1">
    <citation type="journal article" date="2018" name="Proc. Natl. Acad. Sci. U.S.A.">
        <title>Draft genome sequence of Camellia sinensis var. sinensis provides insights into the evolution of the tea genome and tea quality.</title>
        <authorList>
            <person name="Wei C."/>
            <person name="Yang H."/>
            <person name="Wang S."/>
            <person name="Zhao J."/>
            <person name="Liu C."/>
            <person name="Gao L."/>
            <person name="Xia E."/>
            <person name="Lu Y."/>
            <person name="Tai Y."/>
            <person name="She G."/>
            <person name="Sun J."/>
            <person name="Cao H."/>
            <person name="Tong W."/>
            <person name="Gao Q."/>
            <person name="Li Y."/>
            <person name="Deng W."/>
            <person name="Jiang X."/>
            <person name="Wang W."/>
            <person name="Chen Q."/>
            <person name="Zhang S."/>
            <person name="Li H."/>
            <person name="Wu J."/>
            <person name="Wang P."/>
            <person name="Li P."/>
            <person name="Shi C."/>
            <person name="Zheng F."/>
            <person name="Jian J."/>
            <person name="Huang B."/>
            <person name="Shan D."/>
            <person name="Shi M."/>
            <person name="Fang C."/>
            <person name="Yue Y."/>
            <person name="Li F."/>
            <person name="Li D."/>
            <person name="Wei S."/>
            <person name="Han B."/>
            <person name="Jiang C."/>
            <person name="Yin Y."/>
            <person name="Xia T."/>
            <person name="Zhang Z."/>
            <person name="Bennetzen J.L."/>
            <person name="Zhao S."/>
            <person name="Wan X."/>
        </authorList>
    </citation>
    <scope>NUCLEOTIDE SEQUENCE [LARGE SCALE GENOMIC DNA]</scope>
    <source>
        <strain evidence="5">cv. Shuchazao</strain>
        <tissue evidence="4">Leaf</tissue>
    </source>
</reference>
<feature type="active site" evidence="2">
    <location>
        <position position="400"/>
    </location>
</feature>
<feature type="active site" evidence="2">
    <location>
        <position position="212"/>
    </location>
</feature>
<dbReference type="PROSITE" id="PS00141">
    <property type="entry name" value="ASP_PROTEASE"/>
    <property type="match status" value="1"/>
</dbReference>
<dbReference type="PANTHER" id="PTHR13683:SF750">
    <property type="entry name" value="ASPARTYL PROTEASE AED1"/>
    <property type="match status" value="1"/>
</dbReference>
<dbReference type="PROSITE" id="PS51767">
    <property type="entry name" value="PEPTIDASE_A1"/>
    <property type="match status" value="1"/>
</dbReference>
<evidence type="ECO:0000313" key="4">
    <source>
        <dbReference type="EMBL" id="THG03137.1"/>
    </source>
</evidence>
<accession>A0A4V3WL30</accession>
<organism evidence="4 5">
    <name type="scientific">Camellia sinensis var. sinensis</name>
    <name type="common">China tea</name>
    <dbReference type="NCBI Taxonomy" id="542762"/>
    <lineage>
        <taxon>Eukaryota</taxon>
        <taxon>Viridiplantae</taxon>
        <taxon>Streptophyta</taxon>
        <taxon>Embryophyta</taxon>
        <taxon>Tracheophyta</taxon>
        <taxon>Spermatophyta</taxon>
        <taxon>Magnoliopsida</taxon>
        <taxon>eudicotyledons</taxon>
        <taxon>Gunneridae</taxon>
        <taxon>Pentapetalae</taxon>
        <taxon>asterids</taxon>
        <taxon>Ericales</taxon>
        <taxon>Theaceae</taxon>
        <taxon>Camellia</taxon>
    </lineage>
</organism>
<dbReference type="FunFam" id="2.40.70.10:FF:000013">
    <property type="entry name" value="Aspartyl protease AED1"/>
    <property type="match status" value="1"/>
</dbReference>
<dbReference type="InterPro" id="IPR001461">
    <property type="entry name" value="Aspartic_peptidase_A1"/>
</dbReference>
<evidence type="ECO:0000256" key="2">
    <source>
        <dbReference type="PIRSR" id="PIRSR601461-1"/>
    </source>
</evidence>
<comment type="similarity">
    <text evidence="1">Belongs to the peptidase A1 family.</text>
</comment>
<comment type="caution">
    <text evidence="4">The sequence shown here is derived from an EMBL/GenBank/DDBJ whole genome shotgun (WGS) entry which is preliminary data.</text>
</comment>
<dbReference type="PANTHER" id="PTHR13683">
    <property type="entry name" value="ASPARTYL PROTEASES"/>
    <property type="match status" value="1"/>
</dbReference>
<dbReference type="Gene3D" id="2.40.70.10">
    <property type="entry name" value="Acid Proteases"/>
    <property type="match status" value="2"/>
</dbReference>
<dbReference type="GO" id="GO:0004190">
    <property type="term" value="F:aspartic-type endopeptidase activity"/>
    <property type="evidence" value="ECO:0007669"/>
    <property type="project" value="InterPro"/>
</dbReference>
<dbReference type="Proteomes" id="UP000306102">
    <property type="component" value="Unassembled WGS sequence"/>
</dbReference>
<sequence>MTTPWLNNSSATSKPNTMAGHLYAATTPLRTTYTPTKHPPDRPIGHPVNCLDNRVTTMEDEGEADRPSIIWEEAHVYGARGVDKPYHEVPVKSLEPNPNCTQSTTSIPLSSYNSTYLLHKENCSTLRSKKLQVTYRYGPCSPIGHGRKGPNLAKIFSQDKSRVDSINGKTSNLYHTQDSRLMVPVHNSTGSSTYVVTVGFGTPKHNYTLIFDTGSDTTWMQCKPCPKPNCYKQDEQMFDPSQSTSYHNGSCKSNHGSTYDAKYGDGSYSKGFLGCDTLTLDSDVISNFVFGCGRENSDGFGAAAGILGLGRGELSLISQTASKFGKSFGYCLPTPQNPNSGYLLFGKHAKSSSSSLKFTPLQNPAKYPSFYFVKLVDITVGTKRLNMSPLLSSSPGTVVDSGTIITRLPQPVYVALRSAFQKSMSKYPLAPRVEILDTCYDLSQYQKVTYPNILFHFEGGTDVSLDQSGIMSGNKSSFCLAFAAKDMTSDFTIIGSTQQQALNVFYDLKGGKIGFGTKGCHN</sequence>
<dbReference type="Pfam" id="PF14543">
    <property type="entry name" value="TAXi_N"/>
    <property type="match status" value="1"/>
</dbReference>
<dbReference type="AlphaFoldDB" id="A0A4V3WL30"/>
<dbReference type="EMBL" id="SDRB02011036">
    <property type="protein sequence ID" value="THG03137.1"/>
    <property type="molecule type" value="Genomic_DNA"/>
</dbReference>
<dbReference type="STRING" id="542762.A0A4V3WL30"/>
<name>A0A4V3WL30_CAMSN</name>
<evidence type="ECO:0000259" key="3">
    <source>
        <dbReference type="PROSITE" id="PS51767"/>
    </source>
</evidence>
<feature type="domain" description="Peptidase A1" evidence="3">
    <location>
        <begin position="194"/>
        <end position="516"/>
    </location>
</feature>
<evidence type="ECO:0000313" key="5">
    <source>
        <dbReference type="Proteomes" id="UP000306102"/>
    </source>
</evidence>